<dbReference type="Proteomes" id="UP000436016">
    <property type="component" value="Unassembled WGS sequence"/>
</dbReference>
<dbReference type="SMART" id="SM00895">
    <property type="entry name" value="FCD"/>
    <property type="match status" value="1"/>
</dbReference>
<keyword evidence="1" id="KW-0805">Transcription regulation</keyword>
<dbReference type="GO" id="GO:0003700">
    <property type="term" value="F:DNA-binding transcription factor activity"/>
    <property type="evidence" value="ECO:0007669"/>
    <property type="project" value="InterPro"/>
</dbReference>
<proteinExistence type="predicted"/>
<dbReference type="GO" id="GO:0003677">
    <property type="term" value="F:DNA binding"/>
    <property type="evidence" value="ECO:0007669"/>
    <property type="project" value="UniProtKB-KW"/>
</dbReference>
<evidence type="ECO:0000259" key="5">
    <source>
        <dbReference type="PROSITE" id="PS50949"/>
    </source>
</evidence>
<dbReference type="PANTHER" id="PTHR43537">
    <property type="entry name" value="TRANSCRIPTIONAL REGULATOR, GNTR FAMILY"/>
    <property type="match status" value="1"/>
</dbReference>
<dbReference type="Pfam" id="PF00392">
    <property type="entry name" value="GntR"/>
    <property type="match status" value="1"/>
</dbReference>
<evidence type="ECO:0000256" key="1">
    <source>
        <dbReference type="ARBA" id="ARBA00023015"/>
    </source>
</evidence>
<dbReference type="PROSITE" id="PS50949">
    <property type="entry name" value="HTH_GNTR"/>
    <property type="match status" value="1"/>
</dbReference>
<dbReference type="InterPro" id="IPR011711">
    <property type="entry name" value="GntR_C"/>
</dbReference>
<evidence type="ECO:0000313" key="7">
    <source>
        <dbReference type="Proteomes" id="UP000436016"/>
    </source>
</evidence>
<dbReference type="PANTHER" id="PTHR43537:SF5">
    <property type="entry name" value="UXU OPERON TRANSCRIPTIONAL REGULATOR"/>
    <property type="match status" value="1"/>
</dbReference>
<evidence type="ECO:0000256" key="4">
    <source>
        <dbReference type="SAM" id="MobiDB-lite"/>
    </source>
</evidence>
<protein>
    <submittedName>
        <fullName evidence="6">FCD domain-containing protein</fullName>
    </submittedName>
</protein>
<dbReference type="InterPro" id="IPR036388">
    <property type="entry name" value="WH-like_DNA-bd_sf"/>
</dbReference>
<reference evidence="6 7" key="1">
    <citation type="submission" date="2019-12" db="EMBL/GenBank/DDBJ databases">
        <title>Strain KN286 was isolated from seawater, which was collected from Caroline Seamount in the tropical western Pacific.</title>
        <authorList>
            <person name="Wang Q."/>
        </authorList>
    </citation>
    <scope>NUCLEOTIDE SEQUENCE [LARGE SCALE GENOMIC DNA]</scope>
    <source>
        <strain evidence="6 7">KN286</strain>
    </source>
</reference>
<gene>
    <name evidence="6" type="ORF">GSH16_09745</name>
</gene>
<dbReference type="Pfam" id="PF07729">
    <property type="entry name" value="FCD"/>
    <property type="match status" value="1"/>
</dbReference>
<dbReference type="InterPro" id="IPR000524">
    <property type="entry name" value="Tscrpt_reg_HTH_GntR"/>
</dbReference>
<sequence length="250" mass="27467">MSDTGTPKNGTTSAVDQLVDAIKMMIATEGLSVGDPLPSERELGERFNAARNTVREAVRILKAYGVIDVRPKVGAVIVNRQMDAVLNLFSFQLTLTRETFMDVQGFRRLIEVGVADALIAQCTGDDLARLAAINDSILTATSEEDAAARDFAFHAALLSIARNDTVLAVYRTMEPLICRLMRTGKQTDGLVKTHEAHAEILEALARRDRLRFQFYMSEHLDQGLKYIDGSVAPPPARTPDHQQEGKPTDA</sequence>
<dbReference type="PRINTS" id="PR00035">
    <property type="entry name" value="HTHGNTR"/>
</dbReference>
<feature type="compositionally biased region" description="Basic and acidic residues" evidence="4">
    <location>
        <begin position="238"/>
        <end position="250"/>
    </location>
</feature>
<evidence type="ECO:0000313" key="6">
    <source>
        <dbReference type="EMBL" id="MXU65731.1"/>
    </source>
</evidence>
<keyword evidence="7" id="KW-1185">Reference proteome</keyword>
<keyword evidence="3" id="KW-0804">Transcription</keyword>
<name>A0A6B0U457_9RHOB</name>
<dbReference type="InterPro" id="IPR008920">
    <property type="entry name" value="TF_FadR/GntR_C"/>
</dbReference>
<keyword evidence="2" id="KW-0238">DNA-binding</keyword>
<dbReference type="SUPFAM" id="SSF46785">
    <property type="entry name" value="Winged helix' DNA-binding domain"/>
    <property type="match status" value="1"/>
</dbReference>
<dbReference type="SMART" id="SM00345">
    <property type="entry name" value="HTH_GNTR"/>
    <property type="match status" value="1"/>
</dbReference>
<dbReference type="InterPro" id="IPR036390">
    <property type="entry name" value="WH_DNA-bd_sf"/>
</dbReference>
<dbReference type="EMBL" id="WUWG01000003">
    <property type="protein sequence ID" value="MXU65731.1"/>
    <property type="molecule type" value="Genomic_DNA"/>
</dbReference>
<evidence type="ECO:0000256" key="2">
    <source>
        <dbReference type="ARBA" id="ARBA00023125"/>
    </source>
</evidence>
<evidence type="ECO:0000256" key="3">
    <source>
        <dbReference type="ARBA" id="ARBA00023163"/>
    </source>
</evidence>
<feature type="domain" description="HTH gntR-type" evidence="5">
    <location>
        <begin position="12"/>
        <end position="80"/>
    </location>
</feature>
<organism evidence="6 7">
    <name type="scientific">Oceanomicrobium pacificus</name>
    <dbReference type="NCBI Taxonomy" id="2692916"/>
    <lineage>
        <taxon>Bacteria</taxon>
        <taxon>Pseudomonadati</taxon>
        <taxon>Pseudomonadota</taxon>
        <taxon>Alphaproteobacteria</taxon>
        <taxon>Rhodobacterales</taxon>
        <taxon>Paracoccaceae</taxon>
        <taxon>Oceanomicrobium</taxon>
    </lineage>
</organism>
<feature type="region of interest" description="Disordered" evidence="4">
    <location>
        <begin position="226"/>
        <end position="250"/>
    </location>
</feature>
<dbReference type="Gene3D" id="1.20.120.530">
    <property type="entry name" value="GntR ligand-binding domain-like"/>
    <property type="match status" value="1"/>
</dbReference>
<dbReference type="RefSeq" id="WP_160854472.1">
    <property type="nucleotide sequence ID" value="NZ_WUWG01000003.1"/>
</dbReference>
<comment type="caution">
    <text evidence="6">The sequence shown here is derived from an EMBL/GenBank/DDBJ whole genome shotgun (WGS) entry which is preliminary data.</text>
</comment>
<accession>A0A6B0U457</accession>
<dbReference type="SUPFAM" id="SSF48008">
    <property type="entry name" value="GntR ligand-binding domain-like"/>
    <property type="match status" value="1"/>
</dbReference>
<dbReference type="CDD" id="cd07377">
    <property type="entry name" value="WHTH_GntR"/>
    <property type="match status" value="1"/>
</dbReference>
<dbReference type="AlphaFoldDB" id="A0A6B0U457"/>
<dbReference type="Gene3D" id="1.10.10.10">
    <property type="entry name" value="Winged helix-like DNA-binding domain superfamily/Winged helix DNA-binding domain"/>
    <property type="match status" value="1"/>
</dbReference>